<dbReference type="Proteomes" id="UP000650466">
    <property type="component" value="Unassembled WGS sequence"/>
</dbReference>
<comment type="similarity">
    <text evidence="1">Belongs to the glycosyl hydrolase 2 family.</text>
</comment>
<evidence type="ECO:0000313" key="4">
    <source>
        <dbReference type="Proteomes" id="UP000650466"/>
    </source>
</evidence>
<dbReference type="Gene3D" id="2.80.10.50">
    <property type="match status" value="3"/>
</dbReference>
<proteinExistence type="inferred from homology"/>
<dbReference type="Pfam" id="PF02836">
    <property type="entry name" value="Glyco_hydro_2_C"/>
    <property type="match status" value="1"/>
</dbReference>
<dbReference type="PANTHER" id="PTHR42732">
    <property type="entry name" value="BETA-GALACTOSIDASE"/>
    <property type="match status" value="1"/>
</dbReference>
<reference evidence="3" key="1">
    <citation type="submission" date="2020-09" db="EMBL/GenBank/DDBJ databases">
        <title>Draft Genome Sequence of Paenibacillus sp. WST5.</title>
        <authorList>
            <person name="Bao Z."/>
        </authorList>
    </citation>
    <scope>NUCLEOTIDE SEQUENCE</scope>
    <source>
        <strain evidence="3">WST5</strain>
    </source>
</reference>
<dbReference type="GO" id="GO:0005975">
    <property type="term" value="P:carbohydrate metabolic process"/>
    <property type="evidence" value="ECO:0007669"/>
    <property type="project" value="InterPro"/>
</dbReference>
<dbReference type="Gene3D" id="3.20.20.80">
    <property type="entry name" value="Glycosidases"/>
    <property type="match status" value="1"/>
</dbReference>
<evidence type="ECO:0000313" key="3">
    <source>
        <dbReference type="EMBL" id="MBD0384858.1"/>
    </source>
</evidence>
<feature type="domain" description="Ricin B lectin" evidence="2">
    <location>
        <begin position="859"/>
        <end position="995"/>
    </location>
</feature>
<dbReference type="GO" id="GO:0004553">
    <property type="term" value="F:hydrolase activity, hydrolyzing O-glycosyl compounds"/>
    <property type="evidence" value="ECO:0007669"/>
    <property type="project" value="InterPro"/>
</dbReference>
<dbReference type="InterPro" id="IPR006103">
    <property type="entry name" value="Glyco_hydro_2_cat"/>
</dbReference>
<sequence>MMRSFKNVRLSSLKFAFALFVFGFLLALSMGGQTVQASPGDPISSVDLSGTWKFTPQGQSATTITVPGGGWYKQGFTSVNEADYERSITIPNSGGAQTTKIEFGAVNYEASLYINGTFVGTNVTAFLPSEFDISNYVTPGNTYTLRVHVKGKNAMRNANWFSIVPDAAQWQTAQTQGIFRSAFLKVYPQIYISDEFVRTSVANNSLTYDVWVKNNSNTAQNMVISSNLSPWNGDSWNYPSIADKSFTAAANSTTKVTIGPITWNLGSSSYWLPNVPYVSGYKAKLHNLNLSLKLNGAVKNTRTERFGFREIKQQSDGTNTYYYLNGVRVNFRGDSLQLQNYDGIDYGGESNAMDTYPGFLPGANGWPKAVDNYQRLNYNVVRMHQIPASPYMLDVCDEMGLMVIQESAIRGPSDQELNNNNGNFANHITQMVTQDKGHPSIMKWSISNEADAYNHDNATSATQTEWYNAAKAVDTTRPINIDVAKNMYNDMTFNDLGVFPHYSDWHLGQFVEDVYARPDRPYGQGEIIWPNDNTKQGFAWFATATESMRRQNASDIRPYTLLDAWASIIPGAKTTDFVLESKRDDKEQRALYGDDNLSNPWANPQFIRLQAGFNPVLVADREYWADNKLSNENGEWPANIPTINTNTTVTRQLDIFNDTFSGSTVDVYWEVRRDSATGTLVSSGELHPTVTPGFMSTQNITFTTPSSTGKMYLVLIAKKSGVELFRENDMVFNVGSFKEINDNDSSITYQGSWVNETKQGTYNNDDHYTNVMDASFTATFNGTQIAWYGAKGPAKGTAAVSIDGGAETIVDTSALSDGETQLLYTSPKLNVGTHTLKVRVLEKFIVADKFTITQSFNPNGKYKIINSNSSKLLDVFGASTVDGGTVNQWTDNGGSNQQWSIVDLSNGYFKIVNKNSGKVLEVNGGSTADGGVVDQWTDNGGLTQQWSIQNVGSSYKIINRNSGKALDVYGYSTADGGVVDQWTDNGGLNQQWNIVELP</sequence>
<gene>
    <name evidence="3" type="ORF">ICC18_33150</name>
</gene>
<dbReference type="AlphaFoldDB" id="A0A926KX05"/>
<dbReference type="SUPFAM" id="SSF50370">
    <property type="entry name" value="Ricin B-like lectins"/>
    <property type="match status" value="1"/>
</dbReference>
<dbReference type="InterPro" id="IPR017853">
    <property type="entry name" value="GH"/>
</dbReference>
<dbReference type="RefSeq" id="WP_188178616.1">
    <property type="nucleotide sequence ID" value="NZ_JACVVD010000031.1"/>
</dbReference>
<organism evidence="3 4">
    <name type="scientific">Paenibacillus sedimenti</name>
    <dbReference type="NCBI Taxonomy" id="2770274"/>
    <lineage>
        <taxon>Bacteria</taxon>
        <taxon>Bacillati</taxon>
        <taxon>Bacillota</taxon>
        <taxon>Bacilli</taxon>
        <taxon>Bacillales</taxon>
        <taxon>Paenibacillaceae</taxon>
        <taxon>Paenibacillus</taxon>
    </lineage>
</organism>
<dbReference type="InterPro" id="IPR000772">
    <property type="entry name" value="Ricin_B_lectin"/>
</dbReference>
<dbReference type="PROSITE" id="PS50231">
    <property type="entry name" value="RICIN_B_LECTIN"/>
    <property type="match status" value="1"/>
</dbReference>
<dbReference type="InterPro" id="IPR013783">
    <property type="entry name" value="Ig-like_fold"/>
</dbReference>
<name>A0A926KX05_9BACL</name>
<evidence type="ECO:0000259" key="2">
    <source>
        <dbReference type="SMART" id="SM00458"/>
    </source>
</evidence>
<accession>A0A926KX05</accession>
<dbReference type="Gene3D" id="2.60.40.10">
    <property type="entry name" value="Immunoglobulins"/>
    <property type="match status" value="1"/>
</dbReference>
<dbReference type="SUPFAM" id="SSF51445">
    <property type="entry name" value="(Trans)glycosidases"/>
    <property type="match status" value="1"/>
</dbReference>
<dbReference type="InterPro" id="IPR051913">
    <property type="entry name" value="GH2_Domain-Containing"/>
</dbReference>
<dbReference type="InterPro" id="IPR006104">
    <property type="entry name" value="Glyco_hydro_2_N"/>
</dbReference>
<dbReference type="PANTHER" id="PTHR42732:SF1">
    <property type="entry name" value="BETA-MANNOSIDASE"/>
    <property type="match status" value="1"/>
</dbReference>
<dbReference type="SUPFAM" id="SSF49785">
    <property type="entry name" value="Galactose-binding domain-like"/>
    <property type="match status" value="1"/>
</dbReference>
<dbReference type="Pfam" id="PF02837">
    <property type="entry name" value="Glyco_hydro_2_N"/>
    <property type="match status" value="1"/>
</dbReference>
<dbReference type="InterPro" id="IPR035992">
    <property type="entry name" value="Ricin_B-like_lectins"/>
</dbReference>
<dbReference type="Gene3D" id="2.60.120.260">
    <property type="entry name" value="Galactose-binding domain-like"/>
    <property type="match status" value="2"/>
</dbReference>
<keyword evidence="4" id="KW-1185">Reference proteome</keyword>
<evidence type="ECO:0000256" key="1">
    <source>
        <dbReference type="ARBA" id="ARBA00007401"/>
    </source>
</evidence>
<dbReference type="InterPro" id="IPR008979">
    <property type="entry name" value="Galactose-bd-like_sf"/>
</dbReference>
<dbReference type="Pfam" id="PF14200">
    <property type="entry name" value="RicinB_lectin_2"/>
    <property type="match status" value="2"/>
</dbReference>
<comment type="caution">
    <text evidence="3">The sequence shown here is derived from an EMBL/GenBank/DDBJ whole genome shotgun (WGS) entry which is preliminary data.</text>
</comment>
<dbReference type="CDD" id="cd23446">
    <property type="entry name" value="beta-trefoil_Ricin_1_3Gal43A"/>
    <property type="match status" value="1"/>
</dbReference>
<dbReference type="SMART" id="SM00458">
    <property type="entry name" value="RICIN"/>
    <property type="match status" value="1"/>
</dbReference>
<protein>
    <submittedName>
        <fullName evidence="3">RICIN domain-containing protein</fullName>
    </submittedName>
</protein>
<dbReference type="EMBL" id="JACVVD010000031">
    <property type="protein sequence ID" value="MBD0384858.1"/>
    <property type="molecule type" value="Genomic_DNA"/>
</dbReference>